<evidence type="ECO:0000256" key="2">
    <source>
        <dbReference type="ARBA" id="ARBA00006370"/>
    </source>
</evidence>
<reference evidence="6 7" key="1">
    <citation type="journal article" date="2018" name="Gigascience">
        <title>Genomes of trombidid mites reveal novel predicted allergens and laterally-transferred genes associated with secondary metabolism.</title>
        <authorList>
            <person name="Dong X."/>
            <person name="Chaisiri K."/>
            <person name="Xia D."/>
            <person name="Armstrong S.D."/>
            <person name="Fang Y."/>
            <person name="Donnelly M.J."/>
            <person name="Kadowaki T."/>
            <person name="McGarry J.W."/>
            <person name="Darby A.C."/>
            <person name="Makepeace B.L."/>
        </authorList>
    </citation>
    <scope>NUCLEOTIDE SEQUENCE [LARGE SCALE GENOMIC DNA]</scope>
    <source>
        <strain evidence="6">UoL-UT</strain>
    </source>
</reference>
<feature type="non-terminal residue" evidence="6">
    <location>
        <position position="160"/>
    </location>
</feature>
<dbReference type="EMBL" id="NCKV01006835">
    <property type="protein sequence ID" value="RWS23248.1"/>
    <property type="molecule type" value="Genomic_DNA"/>
</dbReference>
<evidence type="ECO:0000313" key="6">
    <source>
        <dbReference type="EMBL" id="RWS23248.1"/>
    </source>
</evidence>
<keyword evidence="4" id="KW-0732">Signal</keyword>
<evidence type="ECO:0000256" key="4">
    <source>
        <dbReference type="SAM" id="SignalP"/>
    </source>
</evidence>
<dbReference type="Proteomes" id="UP000288716">
    <property type="component" value="Unassembled WGS sequence"/>
</dbReference>
<proteinExistence type="inferred from homology"/>
<dbReference type="Gene3D" id="2.60.40.770">
    <property type="match status" value="1"/>
</dbReference>
<organism evidence="6 7">
    <name type="scientific">Leptotrombidium deliense</name>
    <dbReference type="NCBI Taxonomy" id="299467"/>
    <lineage>
        <taxon>Eukaryota</taxon>
        <taxon>Metazoa</taxon>
        <taxon>Ecdysozoa</taxon>
        <taxon>Arthropoda</taxon>
        <taxon>Chelicerata</taxon>
        <taxon>Arachnida</taxon>
        <taxon>Acari</taxon>
        <taxon>Acariformes</taxon>
        <taxon>Trombidiformes</taxon>
        <taxon>Prostigmata</taxon>
        <taxon>Anystina</taxon>
        <taxon>Parasitengona</taxon>
        <taxon>Trombiculoidea</taxon>
        <taxon>Trombiculidae</taxon>
        <taxon>Leptotrombidium</taxon>
    </lineage>
</organism>
<dbReference type="InterPro" id="IPR003172">
    <property type="entry name" value="ML_dom"/>
</dbReference>
<dbReference type="OrthoDB" id="6491179at2759"/>
<protein>
    <submittedName>
        <fullName evidence="6">Group 2 allergen Ale o 2-like protein</fullName>
    </submittedName>
</protein>
<dbReference type="InterPro" id="IPR039670">
    <property type="entry name" value="NPC2-like"/>
</dbReference>
<dbReference type="SUPFAM" id="SSF81296">
    <property type="entry name" value="E set domains"/>
    <property type="match status" value="1"/>
</dbReference>
<dbReference type="GO" id="GO:0032934">
    <property type="term" value="F:sterol binding"/>
    <property type="evidence" value="ECO:0007669"/>
    <property type="project" value="InterPro"/>
</dbReference>
<accession>A0A443S6S4</accession>
<dbReference type="Pfam" id="PF02221">
    <property type="entry name" value="E1_DerP2_DerF2"/>
    <property type="match status" value="1"/>
</dbReference>
<comment type="similarity">
    <text evidence="2">Belongs to the NPC2 family.</text>
</comment>
<evidence type="ECO:0000313" key="7">
    <source>
        <dbReference type="Proteomes" id="UP000288716"/>
    </source>
</evidence>
<dbReference type="InterPro" id="IPR014756">
    <property type="entry name" value="Ig_E-set"/>
</dbReference>
<dbReference type="STRING" id="299467.A0A443S6S4"/>
<feature type="domain" description="MD-2-related lipid-recognition" evidence="5">
    <location>
        <begin position="35"/>
        <end position="158"/>
    </location>
</feature>
<dbReference type="GO" id="GO:0005576">
    <property type="term" value="C:extracellular region"/>
    <property type="evidence" value="ECO:0007669"/>
    <property type="project" value="UniProtKB-SubCell"/>
</dbReference>
<dbReference type="VEuPathDB" id="VectorBase:LDEU008792"/>
<feature type="signal peptide" evidence="4">
    <location>
        <begin position="1"/>
        <end position="16"/>
    </location>
</feature>
<evidence type="ECO:0000256" key="3">
    <source>
        <dbReference type="ARBA" id="ARBA00022525"/>
    </source>
</evidence>
<keyword evidence="7" id="KW-1185">Reference proteome</keyword>
<keyword evidence="3" id="KW-0964">Secreted</keyword>
<dbReference type="PANTHER" id="PTHR11306">
    <property type="entry name" value="NIEMANN PICK TYPE C2 PROTEIN NPC2-RELATED"/>
    <property type="match status" value="1"/>
</dbReference>
<evidence type="ECO:0000259" key="5">
    <source>
        <dbReference type="SMART" id="SM00737"/>
    </source>
</evidence>
<dbReference type="SMART" id="SM00737">
    <property type="entry name" value="ML"/>
    <property type="match status" value="1"/>
</dbReference>
<sequence>MKLLVILFATICFVSCREIKYTDCGLKKRFLIYILKYCSFVGNGEVKSVDVVPCSSDPCEFTKGEKVQMTAVIIANQNSNHANISVTVEVEGIPIKFPGIDPDGCKSVKCPLVEGQKYTFKTEIDVQSWMPAVSDMSTKMTWKVAGDQKQLVCAYTTVVL</sequence>
<name>A0A443S6S4_9ACAR</name>
<feature type="chain" id="PRO_5019104223" evidence="4">
    <location>
        <begin position="17"/>
        <end position="160"/>
    </location>
</feature>
<gene>
    <name evidence="6" type="ORF">B4U80_06224</name>
</gene>
<comment type="caution">
    <text evidence="6">The sequence shown here is derived from an EMBL/GenBank/DDBJ whole genome shotgun (WGS) entry which is preliminary data.</text>
</comment>
<dbReference type="PANTHER" id="PTHR11306:SF68">
    <property type="entry name" value="NPC INTRACELLULAR CHOLESTEROL TRANSPORTER 2"/>
    <property type="match status" value="1"/>
</dbReference>
<dbReference type="AlphaFoldDB" id="A0A443S6S4"/>
<evidence type="ECO:0000256" key="1">
    <source>
        <dbReference type="ARBA" id="ARBA00004613"/>
    </source>
</evidence>
<dbReference type="FunFam" id="2.60.40.770:FF:000001">
    <property type="entry name" value="NPC intracellular cholesterol transporter 2"/>
    <property type="match status" value="1"/>
</dbReference>
<dbReference type="GO" id="GO:0015918">
    <property type="term" value="P:sterol transport"/>
    <property type="evidence" value="ECO:0007669"/>
    <property type="project" value="InterPro"/>
</dbReference>
<comment type="subcellular location">
    <subcellularLocation>
        <location evidence="1">Secreted</location>
    </subcellularLocation>
</comment>